<evidence type="ECO:0000313" key="1">
    <source>
        <dbReference type="EMBL" id="KAJ8716145.1"/>
    </source>
</evidence>
<organism evidence="1 2">
    <name type="scientific">Mythimna loreyi</name>
    <dbReference type="NCBI Taxonomy" id="667449"/>
    <lineage>
        <taxon>Eukaryota</taxon>
        <taxon>Metazoa</taxon>
        <taxon>Ecdysozoa</taxon>
        <taxon>Arthropoda</taxon>
        <taxon>Hexapoda</taxon>
        <taxon>Insecta</taxon>
        <taxon>Pterygota</taxon>
        <taxon>Neoptera</taxon>
        <taxon>Endopterygota</taxon>
        <taxon>Lepidoptera</taxon>
        <taxon>Glossata</taxon>
        <taxon>Ditrysia</taxon>
        <taxon>Noctuoidea</taxon>
        <taxon>Noctuidae</taxon>
        <taxon>Noctuinae</taxon>
        <taxon>Hadenini</taxon>
        <taxon>Mythimna</taxon>
    </lineage>
</organism>
<keyword evidence="2" id="KW-1185">Reference proteome</keyword>
<reference evidence="1" key="1">
    <citation type="submission" date="2023-03" db="EMBL/GenBank/DDBJ databases">
        <title>Chromosome-level genomes of two armyworms, Mythimna separata and Mythimna loreyi, provide insights into the biosynthesis and reception of sex pheromones.</title>
        <authorList>
            <person name="Zhao H."/>
        </authorList>
    </citation>
    <scope>NUCLEOTIDE SEQUENCE</scope>
    <source>
        <strain evidence="1">BeijingLab</strain>
    </source>
</reference>
<name>A0ACC2QHI8_9NEOP</name>
<evidence type="ECO:0000313" key="2">
    <source>
        <dbReference type="Proteomes" id="UP001231649"/>
    </source>
</evidence>
<sequence>MFFRLFALFAVLTVAFANPEPKPEPAVVAYTAGAYPYAGYGYAGYAAPVAAAYPYAAAAYPYGYATYYRK</sequence>
<accession>A0ACC2QHI8</accession>
<comment type="caution">
    <text evidence="1">The sequence shown here is derived from an EMBL/GenBank/DDBJ whole genome shotgun (WGS) entry which is preliminary data.</text>
</comment>
<dbReference type="EMBL" id="CM056780">
    <property type="protein sequence ID" value="KAJ8716145.1"/>
    <property type="molecule type" value="Genomic_DNA"/>
</dbReference>
<proteinExistence type="predicted"/>
<protein>
    <submittedName>
        <fullName evidence="1">Uncharacterized protein</fullName>
    </submittedName>
</protein>
<dbReference type="Proteomes" id="UP001231649">
    <property type="component" value="Chromosome 4"/>
</dbReference>
<gene>
    <name evidence="1" type="ORF">PYW08_013430</name>
</gene>